<proteinExistence type="predicted"/>
<dbReference type="AlphaFoldDB" id="A0A8F5GZC7"/>
<evidence type="ECO:0000313" key="3">
    <source>
        <dbReference type="Proteomes" id="UP000694036"/>
    </source>
</evidence>
<accession>A0A8F5GZC7</accession>
<feature type="transmembrane region" description="Helical" evidence="1">
    <location>
        <begin position="7"/>
        <end position="34"/>
    </location>
</feature>
<name>A0A8F5GZC7_9CREN</name>
<feature type="transmembrane region" description="Helical" evidence="1">
    <location>
        <begin position="456"/>
        <end position="481"/>
    </location>
</feature>
<evidence type="ECO:0000313" key="2">
    <source>
        <dbReference type="EMBL" id="QXJ34995.1"/>
    </source>
</evidence>
<feature type="transmembrane region" description="Helical" evidence="1">
    <location>
        <begin position="414"/>
        <end position="436"/>
    </location>
</feature>
<keyword evidence="1" id="KW-0812">Transmembrane</keyword>
<sequence length="487" mass="53816">MKRNKKYYIVIASVISVTIVLLALLNFNTVIFLYTKYFDPHSIDVFFFKGSKMLTNVSVSLFAFYPTKNSTVFKKIYQGFNLKYFSIPLSNLTDYAGHWIKHYGYNITPSLVGFASYYINNPNGTITIYSQPFSISVSPYNVTHGIGKTVVKEFINPVEHIVKRRNGNSVKANTITTTTTSVPTTSTSAGAACEIVYVLNSVWYYPSNNSLGPIPLSIAYVTDPNTNDYSGDLGLGIGSSTQSGYKISFGITYLSFINMQVAGISITANANSFSVKKEVYLGSDYGVNSQFAEIYTYGQIAVANYSYWIGYGCPPGAGVGIFPPNGYCIEVLVTGLEVNGTTNNYSPAIYDTNTPLIPPTDFFSFTNNLTKVYVIEPHQVGTYFNFSTTSTTSYGYVSGSIPAGLIITKLASRLGIFIPLWVTLVISPSVSIVQFTNYDSVEFTEITLASSSNNAYYIYMAFSNNSFTIGSSTYHLPYYYYYINYTT</sequence>
<dbReference type="Proteomes" id="UP000694036">
    <property type="component" value="Chromosome"/>
</dbReference>
<evidence type="ECO:0000256" key="1">
    <source>
        <dbReference type="SAM" id="Phobius"/>
    </source>
</evidence>
<dbReference type="GeneID" id="65556957"/>
<reference evidence="2 3" key="1">
    <citation type="journal article" date="2021" name="Environ. Microbiol.">
        <title>New insights into the diversity and evolution of the archaeal mobilome from three complete genomes of Saccharolobus shibatae.</title>
        <authorList>
            <person name="Medvedeva S."/>
            <person name="Brandt D."/>
            <person name="Cvirkaite-Krupovic V."/>
            <person name="Liu Y."/>
            <person name="Severinov K."/>
            <person name="Ishino S."/>
            <person name="Ishino Y."/>
            <person name="Prangishvili D."/>
            <person name="Kalinowski J."/>
            <person name="Krupovic M."/>
        </authorList>
    </citation>
    <scope>NUCLEOTIDE SEQUENCE [LARGE SCALE GENOMIC DNA]</scope>
    <source>
        <strain evidence="2 3">S38A</strain>
    </source>
</reference>
<keyword evidence="1" id="KW-0472">Membrane</keyword>
<protein>
    <submittedName>
        <fullName evidence="2">Uncharacterized protein</fullName>
    </submittedName>
</protein>
<dbReference type="RefSeq" id="WP_218260172.1">
    <property type="nucleotide sequence ID" value="NZ_CP077713.1"/>
</dbReference>
<dbReference type="EMBL" id="CP077713">
    <property type="protein sequence ID" value="QXJ34995.1"/>
    <property type="molecule type" value="Genomic_DNA"/>
</dbReference>
<feature type="transmembrane region" description="Helical" evidence="1">
    <location>
        <begin position="46"/>
        <end position="65"/>
    </location>
</feature>
<organism evidence="2 3">
    <name type="scientific">Saccharolobus shibatae</name>
    <dbReference type="NCBI Taxonomy" id="2286"/>
    <lineage>
        <taxon>Archaea</taxon>
        <taxon>Thermoproteota</taxon>
        <taxon>Thermoprotei</taxon>
        <taxon>Sulfolobales</taxon>
        <taxon>Sulfolobaceae</taxon>
        <taxon>Saccharolobus</taxon>
    </lineage>
</organism>
<keyword evidence="3" id="KW-1185">Reference proteome</keyword>
<keyword evidence="1" id="KW-1133">Transmembrane helix</keyword>
<gene>
    <name evidence="2" type="ORF">J5U22_01542</name>
</gene>